<organism evidence="4 5">
    <name type="scientific">Sporothrix stenoceras</name>
    <dbReference type="NCBI Taxonomy" id="5173"/>
    <lineage>
        <taxon>Eukaryota</taxon>
        <taxon>Fungi</taxon>
        <taxon>Dikarya</taxon>
        <taxon>Ascomycota</taxon>
        <taxon>Pezizomycotina</taxon>
        <taxon>Sordariomycetes</taxon>
        <taxon>Sordariomycetidae</taxon>
        <taxon>Ophiostomatales</taxon>
        <taxon>Ophiostomataceae</taxon>
        <taxon>Sporothrix</taxon>
    </lineage>
</organism>
<keyword evidence="2" id="KW-0131">Cell cycle</keyword>
<feature type="region of interest" description="Disordered" evidence="3">
    <location>
        <begin position="1109"/>
        <end position="1182"/>
    </location>
</feature>
<feature type="compositionally biased region" description="Basic and acidic residues" evidence="3">
    <location>
        <begin position="609"/>
        <end position="623"/>
    </location>
</feature>
<protein>
    <submittedName>
        <fullName evidence="4">Sporulation-induced protein</fullName>
    </submittedName>
</protein>
<feature type="compositionally biased region" description="Acidic residues" evidence="3">
    <location>
        <begin position="1374"/>
        <end position="1402"/>
    </location>
</feature>
<feature type="compositionally biased region" description="Polar residues" evidence="3">
    <location>
        <begin position="512"/>
        <end position="522"/>
    </location>
</feature>
<sequence>MFWKFGGYANISPIDAILDRLDFTLEELLDEGDLLGDVKAHNNKLLEYLRQKDVVLRLLEYVVAPKAEPVATPEKTEETEEKDDKEKVPESPEEAIERGRPRVFGRSRASSSATDGGLDEDDEAEKKRTRYAFVSCEILASDNWSICDTLLDPANRAELTKFWEFLKRPAPLDPLQASYFTKVNESLFDKKVEEMVNFLKSADGAVQDMLRHVDCPMVMDLLLKIITLDRPDAYQGIVEWLYTQDIMPTLLSFLSPENSWATQTSAGDFIKAIITVSANATQHEQTCIGPNELTRQLVSHPCIDELIGYMLKGGNALTVGVGIVIEVIRKNNSDYDPDVGTEANSIPSSRDPIYLGTLLRMFAQNVPNFMQLMNNAPAQKSRLNSTFGEKIEPLGFDRFKTCELMAELLHCSNMGLLNEVGSEELIAARDAQRKRLRAEGKLTGTRGEEVNPSNTDLLTMSMAHTSPTDEGRRLEVTNISAADEDGFEEVTHAAGLGDDDHPRELELPNRPAPTSSGATSSFLEKDKDDFVEEPLSSPRLKTHDDKVISSDDQHFDDPELLVAPLSPSKRKAVPVEGAASGGLVPVPKDDLAEGSDDFVTEATEPALGDEAKRMVPDLEKGDDSDSSIMFTPTISSLSESLDLGRSRRSPSPTGEPTTAPADETKETTSETPAEKTKASTETETGTPTTTPPTETPAIFAHEIPAEPKQVQDEKEDVKAEAARNGEAEPEFGEASIIVTQQPSEAGAAPESAPEAPVSDPVVGDFLKMQFVDHRVVPTILSFFFSYPWNNFLHNVVYDVVQQVFNGPMDRGFNPHLAISLFESADITTQIVNGQLVSEQSQAATRMRMGYMGHLTLIAEEVVKFTERHPAELLSETVVSKIMSPDWTNYIDGTLTETRERDNATLGGVRPEVAMGNHAAQAGLAAVGLSGLGSSLTSLGLSNSSQGTSNALAEAGLNGSLDLNSGSLDLQGSNDGHFSISAGISSGFHSSSDEEDDDADDNDEDINNEVSTNECDDDSNENEVHGDDTGFVYHRFGLVTRDGDLVSLCEDCIVEARMGMRPFGEICHHRFADELDDPNEDLSMEDIDDAINDFTALDADANTLVGSDHRSHRWFDDDQDQDQNQDQDQDQAREEKNANQEDGNVAKDQPREDETELILEAEAEASAPEPSTTAATATATDTTMVDCEPSGAQYRQGELFSEPGSFLLLFDGTADDTSGPSTAPDLPVQENEDKDNSNDEIHNDDNTDYNNLPEDDFHQRAQSATELFRAYTDPLNASNSLLPPAIPPPPPPPPPLNVPPSRARQLLAARLAMNKRNAESAAAQENGKEGEDGSGAVGGGNDDDGDISLGAASKSLTAMLDSGSGSGERLRNPFADDEDDEDDDVDADEDDDDDDDDDDDEDAGLNGGDVGRVGLGWNRGGWWRSMVTRTDKAGASKAGASGNGSGSAGGGFDNEKFGDGRDSSSDGANSSGDDNGPKNDDGLDDDEEFGDFAMPETTAQESSGSATETGKTAEGSGESGGTTLFKPLALHPGNPASGNPASSSSSTGAAASSSNTAGGSLWRLGFLGNNTTSGSTDAPADNTKQSTPTSKDDELEVLGEDGHRVVRVTEAAHRRSLEDPDEDEVVV</sequence>
<feature type="region of interest" description="Disordered" evidence="3">
    <location>
        <begin position="982"/>
        <end position="1025"/>
    </location>
</feature>
<feature type="region of interest" description="Disordered" evidence="3">
    <location>
        <begin position="493"/>
        <end position="555"/>
    </location>
</feature>
<feature type="compositionally biased region" description="Acidic residues" evidence="3">
    <location>
        <begin position="992"/>
        <end position="1006"/>
    </location>
</feature>
<feature type="region of interest" description="Disordered" evidence="3">
    <location>
        <begin position="567"/>
        <end position="728"/>
    </location>
</feature>
<feature type="compositionally biased region" description="Basic and acidic residues" evidence="3">
    <location>
        <begin position="541"/>
        <end position="555"/>
    </location>
</feature>
<dbReference type="InterPro" id="IPR007587">
    <property type="entry name" value="SAPS"/>
</dbReference>
<evidence type="ECO:0000256" key="1">
    <source>
        <dbReference type="ARBA" id="ARBA00006180"/>
    </source>
</evidence>
<evidence type="ECO:0000313" key="5">
    <source>
        <dbReference type="Proteomes" id="UP001583186"/>
    </source>
</evidence>
<feature type="compositionally biased region" description="Pro residues" evidence="3">
    <location>
        <begin position="1283"/>
        <end position="1297"/>
    </location>
</feature>
<dbReference type="Proteomes" id="UP001583186">
    <property type="component" value="Unassembled WGS sequence"/>
</dbReference>
<dbReference type="PANTHER" id="PTHR12634:SF8">
    <property type="entry name" value="FIERY MOUNTAIN, ISOFORM D"/>
    <property type="match status" value="1"/>
</dbReference>
<feature type="compositionally biased region" description="Gly residues" evidence="3">
    <location>
        <begin position="1404"/>
        <end position="1418"/>
    </location>
</feature>
<feature type="region of interest" description="Disordered" evidence="3">
    <location>
        <begin position="1205"/>
        <end position="1604"/>
    </location>
</feature>
<comment type="similarity">
    <text evidence="1">Belongs to the SAPS family.</text>
</comment>
<gene>
    <name evidence="4" type="primary">SIT4_2</name>
    <name evidence="4" type="ORF">Sste5346_003799</name>
</gene>
<evidence type="ECO:0000256" key="3">
    <source>
        <dbReference type="SAM" id="MobiDB-lite"/>
    </source>
</evidence>
<evidence type="ECO:0000313" key="4">
    <source>
        <dbReference type="EMBL" id="KAL1897947.1"/>
    </source>
</evidence>
<dbReference type="Pfam" id="PF04499">
    <property type="entry name" value="SAPS"/>
    <property type="match status" value="1"/>
</dbReference>
<feature type="compositionally biased region" description="Acidic residues" evidence="3">
    <location>
        <begin position="1116"/>
        <end position="1128"/>
    </location>
</feature>
<proteinExistence type="inferred from homology"/>
<feature type="compositionally biased region" description="Low complexity" evidence="3">
    <location>
        <begin position="1163"/>
        <end position="1182"/>
    </location>
</feature>
<accession>A0ABR3ZCF1</accession>
<feature type="region of interest" description="Disordered" evidence="3">
    <location>
        <begin position="440"/>
        <end position="459"/>
    </location>
</feature>
<dbReference type="EMBL" id="JAWCUI010000017">
    <property type="protein sequence ID" value="KAL1897947.1"/>
    <property type="molecule type" value="Genomic_DNA"/>
</dbReference>
<feature type="compositionally biased region" description="Basic and acidic residues" evidence="3">
    <location>
        <begin position="498"/>
        <end position="507"/>
    </location>
</feature>
<feature type="region of interest" description="Disordered" evidence="3">
    <location>
        <begin position="69"/>
        <end position="124"/>
    </location>
</feature>
<evidence type="ECO:0000256" key="2">
    <source>
        <dbReference type="ARBA" id="ARBA00023306"/>
    </source>
</evidence>
<feature type="compositionally biased region" description="Polar residues" evidence="3">
    <location>
        <begin position="1567"/>
        <end position="1588"/>
    </location>
</feature>
<feature type="compositionally biased region" description="Acidic residues" evidence="3">
    <location>
        <begin position="1152"/>
        <end position="1162"/>
    </location>
</feature>
<dbReference type="PANTHER" id="PTHR12634">
    <property type="entry name" value="SIT4 YEAST -ASSOCIATING PROTEIN-RELATED"/>
    <property type="match status" value="1"/>
</dbReference>
<feature type="compositionally biased region" description="Basic and acidic residues" evidence="3">
    <location>
        <begin position="662"/>
        <end position="680"/>
    </location>
</feature>
<feature type="compositionally biased region" description="Low complexity" evidence="3">
    <location>
        <begin position="1505"/>
        <end position="1515"/>
    </location>
</feature>
<feature type="compositionally biased region" description="Basic and acidic residues" evidence="3">
    <location>
        <begin position="82"/>
        <end position="100"/>
    </location>
</feature>
<feature type="compositionally biased region" description="Polar residues" evidence="3">
    <location>
        <begin position="626"/>
        <end position="639"/>
    </location>
</feature>
<feature type="compositionally biased region" description="Basic and acidic residues" evidence="3">
    <location>
        <begin position="703"/>
        <end position="726"/>
    </location>
</feature>
<keyword evidence="5" id="KW-1185">Reference proteome</keyword>
<feature type="compositionally biased region" description="Low complexity" evidence="3">
    <location>
        <begin position="1464"/>
        <end position="1473"/>
    </location>
</feature>
<feature type="compositionally biased region" description="Basic and acidic residues" evidence="3">
    <location>
        <begin position="1233"/>
        <end position="1244"/>
    </location>
</feature>
<reference evidence="4 5" key="1">
    <citation type="journal article" date="2024" name="IMA Fungus">
        <title>IMA Genome - F19 : A genome assembly and annotation guide to empower mycologists, including annotated draft genome sequences of Ceratocystis pirilliformis, Diaporthe australafricana, Fusarium ophioides, Paecilomyces lecythidis, and Sporothrix stenoceras.</title>
        <authorList>
            <person name="Aylward J."/>
            <person name="Wilson A.M."/>
            <person name="Visagie C.M."/>
            <person name="Spraker J."/>
            <person name="Barnes I."/>
            <person name="Buitendag C."/>
            <person name="Ceriani C."/>
            <person name="Del Mar Angel L."/>
            <person name="du Plessis D."/>
            <person name="Fuchs T."/>
            <person name="Gasser K."/>
            <person name="Kramer D."/>
            <person name="Li W."/>
            <person name="Munsamy K."/>
            <person name="Piso A."/>
            <person name="Price J.L."/>
            <person name="Sonnekus B."/>
            <person name="Thomas C."/>
            <person name="van der Nest A."/>
            <person name="van Dijk A."/>
            <person name="van Heerden A."/>
            <person name="van Vuuren N."/>
            <person name="Yilmaz N."/>
            <person name="Duong T.A."/>
            <person name="van der Merwe N.A."/>
            <person name="Wingfield M.J."/>
            <person name="Wingfield B.D."/>
        </authorList>
    </citation>
    <scope>NUCLEOTIDE SEQUENCE [LARGE SCALE GENOMIC DNA]</scope>
    <source>
        <strain evidence="4 5">CMW 5346</strain>
    </source>
</reference>
<feature type="compositionally biased region" description="Low complexity" evidence="3">
    <location>
        <begin position="1298"/>
        <end position="1311"/>
    </location>
</feature>
<feature type="compositionally biased region" description="Basic and acidic residues" evidence="3">
    <location>
        <begin position="1129"/>
        <end position="1151"/>
    </location>
</feature>
<feature type="compositionally biased region" description="Low complexity" evidence="3">
    <location>
        <begin position="1531"/>
        <end position="1559"/>
    </location>
</feature>
<comment type="caution">
    <text evidence="4">The sequence shown here is derived from an EMBL/GenBank/DDBJ whole genome shotgun (WGS) entry which is preliminary data.</text>
</comment>
<feature type="compositionally biased region" description="Basic and acidic residues" evidence="3">
    <location>
        <begin position="1452"/>
        <end position="1463"/>
    </location>
</feature>
<feature type="compositionally biased region" description="Gly residues" evidence="3">
    <location>
        <begin position="1440"/>
        <end position="1451"/>
    </location>
</feature>
<name>A0ABR3ZCF1_9PEZI</name>